<dbReference type="InterPro" id="IPR050194">
    <property type="entry name" value="Glycosyltransferase_grp1"/>
</dbReference>
<feature type="domain" description="Glycosyltransferase subfamily 4-like N-terminal" evidence="4">
    <location>
        <begin position="65"/>
        <end position="218"/>
    </location>
</feature>
<dbReference type="Gene3D" id="3.40.50.2000">
    <property type="entry name" value="Glycogen Phosphorylase B"/>
    <property type="match status" value="2"/>
</dbReference>
<evidence type="ECO:0000256" key="2">
    <source>
        <dbReference type="ARBA" id="ARBA00022679"/>
    </source>
</evidence>
<keyword evidence="2 5" id="KW-0808">Transferase</keyword>
<dbReference type="AlphaFoldDB" id="A0AB39P448"/>
<dbReference type="PANTHER" id="PTHR45947">
    <property type="entry name" value="SULFOQUINOVOSYL TRANSFERASE SQD2"/>
    <property type="match status" value="1"/>
</dbReference>
<dbReference type="GO" id="GO:0016758">
    <property type="term" value="F:hexosyltransferase activity"/>
    <property type="evidence" value="ECO:0007669"/>
    <property type="project" value="TreeGrafter"/>
</dbReference>
<feature type="compositionally biased region" description="Pro residues" evidence="3">
    <location>
        <begin position="20"/>
        <end position="32"/>
    </location>
</feature>
<evidence type="ECO:0000256" key="3">
    <source>
        <dbReference type="SAM" id="MobiDB-lite"/>
    </source>
</evidence>
<dbReference type="RefSeq" id="WP_369231373.1">
    <property type="nucleotide sequence ID" value="NZ_CP163435.1"/>
</dbReference>
<dbReference type="EMBL" id="CP163435">
    <property type="protein sequence ID" value="XDQ24590.1"/>
    <property type="molecule type" value="Genomic_DNA"/>
</dbReference>
<dbReference type="Pfam" id="PF13439">
    <property type="entry name" value="Glyco_transf_4"/>
    <property type="match status" value="1"/>
</dbReference>
<dbReference type="PANTHER" id="PTHR45947:SF3">
    <property type="entry name" value="SULFOQUINOVOSYL TRANSFERASE SQD2"/>
    <property type="match status" value="1"/>
</dbReference>
<sequence length="428" mass="45904">MAQHSVLHTPGRPGVVPADWPAPPPRVAPGEALPPQPALPRIKVLHVITRFWAGAGGNTLLSAVGMDAARYEVWVAGVPGGDLWDRARASGVRTVELRGFRHTLTPADLLVLWRLVRLIRRERFTIVHTHSAKGGFLGRLAARLCHTPVVVHTFHGLSFHTRMPPGRRAAYRCLERATRRFTHRFLAVAPRVAQEVVEERLAPPGSVQVVPSAVDLSRIPFDFDVDARRALGVPARATLVGTVGRIDTQKAPLDFVRMAAMVRAARPDTAFVMVGDGPLAPDVRRLAAELGVEVRLTGYRLDATELVAGLDVFVIASLYEGLGRALTEALAAARPVAATAVNGVPDLVEPGATGLLVSPGDPVGLARAVLWLLDHPEEAAAMGRQGRERVRAAFAPEAMCAAVDDCYRGLLGLPAHASRGSERRATCA</sequence>
<reference evidence="5" key="1">
    <citation type="submission" date="2024-07" db="EMBL/GenBank/DDBJ databases">
        <authorList>
            <person name="Yu S.T."/>
        </authorList>
    </citation>
    <scope>NUCLEOTIDE SEQUENCE</scope>
    <source>
        <strain evidence="5">R21</strain>
    </source>
</reference>
<gene>
    <name evidence="5" type="ORF">AB5J56_07820</name>
</gene>
<feature type="region of interest" description="Disordered" evidence="3">
    <location>
        <begin position="1"/>
        <end position="32"/>
    </location>
</feature>
<proteinExistence type="predicted"/>
<keyword evidence="1 5" id="KW-0328">Glycosyltransferase</keyword>
<dbReference type="Pfam" id="PF13692">
    <property type="entry name" value="Glyco_trans_1_4"/>
    <property type="match status" value="1"/>
</dbReference>
<dbReference type="EC" id="2.4.-.-" evidence="5"/>
<dbReference type="InterPro" id="IPR028098">
    <property type="entry name" value="Glyco_trans_4-like_N"/>
</dbReference>
<organism evidence="5">
    <name type="scientific">Streptomyces sp. R21</name>
    <dbReference type="NCBI Taxonomy" id="3238627"/>
    <lineage>
        <taxon>Bacteria</taxon>
        <taxon>Bacillati</taxon>
        <taxon>Actinomycetota</taxon>
        <taxon>Actinomycetes</taxon>
        <taxon>Kitasatosporales</taxon>
        <taxon>Streptomycetaceae</taxon>
        <taxon>Streptomyces</taxon>
    </lineage>
</organism>
<dbReference type="SUPFAM" id="SSF53756">
    <property type="entry name" value="UDP-Glycosyltransferase/glycogen phosphorylase"/>
    <property type="match status" value="1"/>
</dbReference>
<evidence type="ECO:0000313" key="5">
    <source>
        <dbReference type="EMBL" id="XDQ24590.1"/>
    </source>
</evidence>
<evidence type="ECO:0000256" key="1">
    <source>
        <dbReference type="ARBA" id="ARBA00022676"/>
    </source>
</evidence>
<accession>A0AB39P448</accession>
<evidence type="ECO:0000259" key="4">
    <source>
        <dbReference type="Pfam" id="PF13439"/>
    </source>
</evidence>
<name>A0AB39P448_9ACTN</name>
<dbReference type="GO" id="GO:1901137">
    <property type="term" value="P:carbohydrate derivative biosynthetic process"/>
    <property type="evidence" value="ECO:0007669"/>
    <property type="project" value="UniProtKB-ARBA"/>
</dbReference>
<protein>
    <submittedName>
        <fullName evidence="5">Glycosyltransferase</fullName>
        <ecNumber evidence="5">2.4.-.-</ecNumber>
    </submittedName>
</protein>